<dbReference type="EMBL" id="QRBI01000093">
    <property type="protein sequence ID" value="RMC22127.1"/>
    <property type="molecule type" value="Genomic_DNA"/>
</dbReference>
<proteinExistence type="predicted"/>
<accession>A0A3M0LSY9</accession>
<gene>
    <name evidence="1" type="ORF">DUI87_03000</name>
</gene>
<name>A0A3M0LSY9_HIRRU</name>
<organism evidence="1 2">
    <name type="scientific">Hirundo rustica rustica</name>
    <dbReference type="NCBI Taxonomy" id="333673"/>
    <lineage>
        <taxon>Eukaryota</taxon>
        <taxon>Metazoa</taxon>
        <taxon>Chordata</taxon>
        <taxon>Craniata</taxon>
        <taxon>Vertebrata</taxon>
        <taxon>Euteleostomi</taxon>
        <taxon>Archelosauria</taxon>
        <taxon>Archosauria</taxon>
        <taxon>Dinosauria</taxon>
        <taxon>Saurischia</taxon>
        <taxon>Theropoda</taxon>
        <taxon>Coelurosauria</taxon>
        <taxon>Aves</taxon>
        <taxon>Neognathae</taxon>
        <taxon>Neoaves</taxon>
        <taxon>Telluraves</taxon>
        <taxon>Australaves</taxon>
        <taxon>Passeriformes</taxon>
        <taxon>Sylvioidea</taxon>
        <taxon>Hirundinidae</taxon>
        <taxon>Hirundo</taxon>
    </lineage>
</organism>
<comment type="caution">
    <text evidence="1">The sequence shown here is derived from an EMBL/GenBank/DDBJ whole genome shotgun (WGS) entry which is preliminary data.</text>
</comment>
<protein>
    <submittedName>
        <fullName evidence="1">Uncharacterized protein</fullName>
    </submittedName>
</protein>
<dbReference type="OrthoDB" id="9401021at2759"/>
<reference evidence="1 2" key="1">
    <citation type="submission" date="2018-07" db="EMBL/GenBank/DDBJ databases">
        <title>A high quality draft genome assembly of the barn swallow (H. rustica rustica).</title>
        <authorList>
            <person name="Formenti G."/>
            <person name="Chiara M."/>
            <person name="Poveda L."/>
            <person name="Francoijs K.-J."/>
            <person name="Bonisoli-Alquati A."/>
            <person name="Canova L."/>
            <person name="Gianfranceschi L."/>
            <person name="Horner D.S."/>
            <person name="Saino N."/>
        </authorList>
    </citation>
    <scope>NUCLEOTIDE SEQUENCE [LARGE SCALE GENOMIC DNA]</scope>
    <source>
        <strain evidence="1">Chelidonia</strain>
        <tissue evidence="1">Blood</tissue>
    </source>
</reference>
<evidence type="ECO:0000313" key="1">
    <source>
        <dbReference type="EMBL" id="RMC22127.1"/>
    </source>
</evidence>
<dbReference type="AlphaFoldDB" id="A0A3M0LSY9"/>
<sequence>MPAGSKMDPLLAEAESIISGNTSEITFKKGEKLLQSRQRKREEMLQAAEIPLQSMVKTMMKQAVALQLMETNSGADIHLWWCENCFY</sequence>
<keyword evidence="2" id="KW-1185">Reference proteome</keyword>
<evidence type="ECO:0000313" key="2">
    <source>
        <dbReference type="Proteomes" id="UP000269221"/>
    </source>
</evidence>
<dbReference type="Proteomes" id="UP000269221">
    <property type="component" value="Unassembled WGS sequence"/>
</dbReference>